<dbReference type="InterPro" id="IPR002083">
    <property type="entry name" value="MATH/TRAF_dom"/>
</dbReference>
<dbReference type="Pfam" id="PF00651">
    <property type="entry name" value="BTB"/>
    <property type="match status" value="1"/>
</dbReference>
<dbReference type="CDD" id="cd14733">
    <property type="entry name" value="BACK"/>
    <property type="match status" value="1"/>
</dbReference>
<comment type="caution">
    <text evidence="3">The sequence shown here is derived from an EMBL/GenBank/DDBJ whole genome shotgun (WGS) entry which is preliminary data.</text>
</comment>
<dbReference type="SMART" id="SM00225">
    <property type="entry name" value="BTB"/>
    <property type="match status" value="1"/>
</dbReference>
<dbReference type="InterPro" id="IPR011333">
    <property type="entry name" value="SKP1/BTB/POZ_sf"/>
</dbReference>
<proteinExistence type="predicted"/>
<dbReference type="PANTHER" id="PTHR24413">
    <property type="entry name" value="SPECKLE-TYPE POZ PROTEIN"/>
    <property type="match status" value="1"/>
</dbReference>
<evidence type="ECO:0000313" key="4">
    <source>
        <dbReference type="Proteomes" id="UP000789831"/>
    </source>
</evidence>
<protein>
    <submittedName>
        <fullName evidence="3">10460_t:CDS:1</fullName>
    </submittedName>
</protein>
<sequence>MAAAFKTKSSYEFVLSGISTLTSTIYSPPFGTSHDMFWQLEFIPSSSEEPDYCAAFLFAIPNHEEANTNSTWARRNNLSAKLFLKNPRNNTLYKKTPVKMNSFSAKLSGWGWEAFYKKATLPDQVTFGVEFEKVEIGLVSQKWPLPSNPHPYNHVPDDLVRAWEGQLNNPQSADVQFSVQGKIIYANSAILSNRSKYFRQIFQGSWAESASTDNSIVRPSVTPSIINNTNNVIPANTSTIIPADIHLVNLSKFAHNIDVPDFHDETFLEMLRFLYTNRVTFADNKDEDTHTTALDMFCIADKYLIDDLRQLAKLEIFKDSNVNDAAEFLFGTAWKYPELKDQAMKFVVSNFVAVRQTASFKNILANPNEYPAYTDLMNEIFEELFPATGIENTGKPAKDD</sequence>
<dbReference type="SUPFAM" id="SSF54695">
    <property type="entry name" value="POZ domain"/>
    <property type="match status" value="1"/>
</dbReference>
<dbReference type="CDD" id="cd00121">
    <property type="entry name" value="MATH"/>
    <property type="match status" value="1"/>
</dbReference>
<feature type="domain" description="BTB" evidence="1">
    <location>
        <begin position="173"/>
        <end position="283"/>
    </location>
</feature>
<dbReference type="Gene3D" id="2.60.210.10">
    <property type="entry name" value="Apoptosis, Tumor Necrosis Factor Receptor Associated Protein 2, Chain A"/>
    <property type="match status" value="1"/>
</dbReference>
<dbReference type="PROSITE" id="PS50097">
    <property type="entry name" value="BTB"/>
    <property type="match status" value="1"/>
</dbReference>
<feature type="domain" description="MATH" evidence="2">
    <location>
        <begin position="8"/>
        <end position="140"/>
    </location>
</feature>
<dbReference type="Proteomes" id="UP000789831">
    <property type="component" value="Unassembled WGS sequence"/>
</dbReference>
<dbReference type="InterPro" id="IPR008974">
    <property type="entry name" value="TRAF-like"/>
</dbReference>
<evidence type="ECO:0000259" key="2">
    <source>
        <dbReference type="PROSITE" id="PS50144"/>
    </source>
</evidence>
<dbReference type="SUPFAM" id="SSF49599">
    <property type="entry name" value="TRAF domain-like"/>
    <property type="match status" value="1"/>
</dbReference>
<evidence type="ECO:0000259" key="1">
    <source>
        <dbReference type="PROSITE" id="PS50097"/>
    </source>
</evidence>
<accession>A0A9N9ANB7</accession>
<dbReference type="GO" id="GO:0030163">
    <property type="term" value="P:protein catabolic process"/>
    <property type="evidence" value="ECO:0007669"/>
    <property type="project" value="UniProtKB-ARBA"/>
</dbReference>
<gene>
    <name evidence="3" type="ORF">AGERDE_LOCUS5983</name>
</gene>
<dbReference type="EMBL" id="CAJVPL010000876">
    <property type="protein sequence ID" value="CAG8536784.1"/>
    <property type="molecule type" value="Genomic_DNA"/>
</dbReference>
<evidence type="ECO:0000313" key="3">
    <source>
        <dbReference type="EMBL" id="CAG8536784.1"/>
    </source>
</evidence>
<dbReference type="InterPro" id="IPR000210">
    <property type="entry name" value="BTB/POZ_dom"/>
</dbReference>
<dbReference type="Gene3D" id="3.30.710.10">
    <property type="entry name" value="Potassium Channel Kv1.1, Chain A"/>
    <property type="match status" value="1"/>
</dbReference>
<name>A0A9N9ANB7_9GLOM</name>
<dbReference type="PROSITE" id="PS50144">
    <property type="entry name" value="MATH"/>
    <property type="match status" value="1"/>
</dbReference>
<reference evidence="3" key="1">
    <citation type="submission" date="2021-06" db="EMBL/GenBank/DDBJ databases">
        <authorList>
            <person name="Kallberg Y."/>
            <person name="Tangrot J."/>
            <person name="Rosling A."/>
        </authorList>
    </citation>
    <scope>NUCLEOTIDE SEQUENCE</scope>
    <source>
        <strain evidence="3">MT106</strain>
    </source>
</reference>
<dbReference type="AlphaFoldDB" id="A0A9N9ANB7"/>
<organism evidence="3 4">
    <name type="scientific">Ambispora gerdemannii</name>
    <dbReference type="NCBI Taxonomy" id="144530"/>
    <lineage>
        <taxon>Eukaryota</taxon>
        <taxon>Fungi</taxon>
        <taxon>Fungi incertae sedis</taxon>
        <taxon>Mucoromycota</taxon>
        <taxon>Glomeromycotina</taxon>
        <taxon>Glomeromycetes</taxon>
        <taxon>Archaeosporales</taxon>
        <taxon>Ambisporaceae</taxon>
        <taxon>Ambispora</taxon>
    </lineage>
</organism>
<dbReference type="OrthoDB" id="6359816at2759"/>
<keyword evidence="4" id="KW-1185">Reference proteome</keyword>